<accession>A0A1Y1YFG4</accession>
<reference evidence="8 9" key="1">
    <citation type="submission" date="2016-07" db="EMBL/GenBank/DDBJ databases">
        <title>Pervasive Adenine N6-methylation of Active Genes in Fungi.</title>
        <authorList>
            <consortium name="DOE Joint Genome Institute"/>
            <person name="Mondo S.J."/>
            <person name="Dannebaum R.O."/>
            <person name="Kuo R.C."/>
            <person name="Labutti K."/>
            <person name="Haridas S."/>
            <person name="Kuo A."/>
            <person name="Salamov A."/>
            <person name="Ahrendt S.R."/>
            <person name="Lipzen A."/>
            <person name="Sullivan W."/>
            <person name="Andreopoulos W.B."/>
            <person name="Clum A."/>
            <person name="Lindquist E."/>
            <person name="Daum C."/>
            <person name="Ramamoorthy G.K."/>
            <person name="Gryganskyi A."/>
            <person name="Culley D."/>
            <person name="Magnuson J.K."/>
            <person name="James T.Y."/>
            <person name="O'Malley M.A."/>
            <person name="Stajich J.E."/>
            <person name="Spatafora J.W."/>
            <person name="Visel A."/>
            <person name="Grigoriev I.V."/>
        </authorList>
    </citation>
    <scope>NUCLEOTIDE SEQUENCE [LARGE SCALE GENOMIC DNA]</scope>
    <source>
        <strain evidence="8 9">CBS 115471</strain>
    </source>
</reference>
<comment type="similarity">
    <text evidence="5">Belongs to the SAT4 family.</text>
</comment>
<evidence type="ECO:0000259" key="7">
    <source>
        <dbReference type="Pfam" id="PF20684"/>
    </source>
</evidence>
<sequence length="359" mass="41124">MKPEYTAGRIHRDEFIISTSCLLGMVALAVTARFLIQIRVGKKFALDDAFLMFGLASLIAALIVFYIKVHEPMYLLYALMAQTPGATPIPLHEIPRLSDELRKHVTITLILCWCTIMAVKFSFLFFFKKLVDRIYSMYVYWWVIIVYNIGFMGYGAAVYYLACPYEGGDRRACGCTSTRKGLLVKHATAQMTLDVIGDLMILAIPIAIIWRVKIRWSQRIVLAFSLYLTFLLIIITIIRISGLIHNNIVDQVWEIYWTLLSAEVGIIMASAISFRAFFVPRSNAKSRLSPQEQVHGFFRESYLARKYRMRHWNTSAWDEQKEAENGLPHIPRAHITGIRTFIDHQGRSFSDDMGVVFGA</sequence>
<evidence type="ECO:0000313" key="9">
    <source>
        <dbReference type="Proteomes" id="UP000193144"/>
    </source>
</evidence>
<evidence type="ECO:0000256" key="6">
    <source>
        <dbReference type="SAM" id="Phobius"/>
    </source>
</evidence>
<dbReference type="Pfam" id="PF20684">
    <property type="entry name" value="Fung_rhodopsin"/>
    <property type="match status" value="1"/>
</dbReference>
<feature type="transmembrane region" description="Helical" evidence="6">
    <location>
        <begin position="15"/>
        <end position="36"/>
    </location>
</feature>
<evidence type="ECO:0000256" key="5">
    <source>
        <dbReference type="ARBA" id="ARBA00038359"/>
    </source>
</evidence>
<dbReference type="InterPro" id="IPR049326">
    <property type="entry name" value="Rhodopsin_dom_fungi"/>
</dbReference>
<protein>
    <recommendedName>
        <fullName evidence="7">Rhodopsin domain-containing protein</fullName>
    </recommendedName>
</protein>
<dbReference type="AlphaFoldDB" id="A0A1Y1YFG4"/>
<evidence type="ECO:0000256" key="3">
    <source>
        <dbReference type="ARBA" id="ARBA00022989"/>
    </source>
</evidence>
<evidence type="ECO:0000256" key="1">
    <source>
        <dbReference type="ARBA" id="ARBA00004141"/>
    </source>
</evidence>
<keyword evidence="3 6" id="KW-1133">Transmembrane helix</keyword>
<comment type="subcellular location">
    <subcellularLocation>
        <location evidence="1">Membrane</location>
        <topology evidence="1">Multi-pass membrane protein</topology>
    </subcellularLocation>
</comment>
<name>A0A1Y1YFG4_9PLEO</name>
<feature type="transmembrane region" description="Helical" evidence="6">
    <location>
        <begin position="105"/>
        <end position="127"/>
    </location>
</feature>
<feature type="transmembrane region" description="Helical" evidence="6">
    <location>
        <begin position="48"/>
        <end position="67"/>
    </location>
</feature>
<feature type="domain" description="Rhodopsin" evidence="7">
    <location>
        <begin position="32"/>
        <end position="278"/>
    </location>
</feature>
<feature type="transmembrane region" description="Helical" evidence="6">
    <location>
        <begin position="191"/>
        <end position="210"/>
    </location>
</feature>
<dbReference type="Proteomes" id="UP000193144">
    <property type="component" value="Unassembled WGS sequence"/>
</dbReference>
<dbReference type="STRING" id="1231657.A0A1Y1YFG4"/>
<keyword evidence="4 6" id="KW-0472">Membrane</keyword>
<dbReference type="GO" id="GO:0016020">
    <property type="term" value="C:membrane"/>
    <property type="evidence" value="ECO:0007669"/>
    <property type="project" value="UniProtKB-SubCell"/>
</dbReference>
<dbReference type="OrthoDB" id="444631at2759"/>
<proteinExistence type="inferred from homology"/>
<gene>
    <name evidence="8" type="ORF">BCR34DRAFT_628782</name>
</gene>
<dbReference type="PANTHER" id="PTHR33048:SF92">
    <property type="entry name" value="INTEGRAL MEMBRANE PROTEIN"/>
    <property type="match status" value="1"/>
</dbReference>
<keyword evidence="2 6" id="KW-0812">Transmembrane</keyword>
<feature type="transmembrane region" description="Helical" evidence="6">
    <location>
        <begin position="256"/>
        <end position="278"/>
    </location>
</feature>
<evidence type="ECO:0000256" key="2">
    <source>
        <dbReference type="ARBA" id="ARBA00022692"/>
    </source>
</evidence>
<keyword evidence="9" id="KW-1185">Reference proteome</keyword>
<dbReference type="EMBL" id="MCFA01000251">
    <property type="protein sequence ID" value="ORX96643.1"/>
    <property type="molecule type" value="Genomic_DNA"/>
</dbReference>
<dbReference type="PANTHER" id="PTHR33048">
    <property type="entry name" value="PTH11-LIKE INTEGRAL MEMBRANE PROTEIN (AFU_ORTHOLOGUE AFUA_5G11245)"/>
    <property type="match status" value="1"/>
</dbReference>
<organism evidence="8 9">
    <name type="scientific">Clohesyomyces aquaticus</name>
    <dbReference type="NCBI Taxonomy" id="1231657"/>
    <lineage>
        <taxon>Eukaryota</taxon>
        <taxon>Fungi</taxon>
        <taxon>Dikarya</taxon>
        <taxon>Ascomycota</taxon>
        <taxon>Pezizomycotina</taxon>
        <taxon>Dothideomycetes</taxon>
        <taxon>Pleosporomycetidae</taxon>
        <taxon>Pleosporales</taxon>
        <taxon>Lindgomycetaceae</taxon>
        <taxon>Clohesyomyces</taxon>
    </lineage>
</organism>
<evidence type="ECO:0000256" key="4">
    <source>
        <dbReference type="ARBA" id="ARBA00023136"/>
    </source>
</evidence>
<feature type="transmembrane region" description="Helical" evidence="6">
    <location>
        <begin position="222"/>
        <end position="244"/>
    </location>
</feature>
<comment type="caution">
    <text evidence="8">The sequence shown here is derived from an EMBL/GenBank/DDBJ whole genome shotgun (WGS) entry which is preliminary data.</text>
</comment>
<feature type="transmembrane region" description="Helical" evidence="6">
    <location>
        <begin position="139"/>
        <end position="162"/>
    </location>
</feature>
<dbReference type="InterPro" id="IPR052337">
    <property type="entry name" value="SAT4-like"/>
</dbReference>
<evidence type="ECO:0000313" key="8">
    <source>
        <dbReference type="EMBL" id="ORX96643.1"/>
    </source>
</evidence>